<name>A0A2G5V7L5_9PELO</name>
<dbReference type="EMBL" id="PDUG01000002">
    <property type="protein sequence ID" value="PIC47814.1"/>
    <property type="molecule type" value="Genomic_DNA"/>
</dbReference>
<dbReference type="Pfam" id="PF12078">
    <property type="entry name" value="DUF3557"/>
    <property type="match status" value="3"/>
</dbReference>
<gene>
    <name evidence="1" type="primary">Cnig_chr_II.g7028</name>
    <name evidence="1" type="ORF">B9Z55_007028</name>
</gene>
<comment type="caution">
    <text evidence="1">The sequence shown here is derived from an EMBL/GenBank/DDBJ whole genome shotgun (WGS) entry which is preliminary data.</text>
</comment>
<accession>A0A2G5V7L5</accession>
<evidence type="ECO:0000313" key="1">
    <source>
        <dbReference type="EMBL" id="PIC47814.1"/>
    </source>
</evidence>
<organism evidence="1 2">
    <name type="scientific">Caenorhabditis nigoni</name>
    <dbReference type="NCBI Taxonomy" id="1611254"/>
    <lineage>
        <taxon>Eukaryota</taxon>
        <taxon>Metazoa</taxon>
        <taxon>Ecdysozoa</taxon>
        <taxon>Nematoda</taxon>
        <taxon>Chromadorea</taxon>
        <taxon>Rhabditida</taxon>
        <taxon>Rhabditina</taxon>
        <taxon>Rhabditomorpha</taxon>
        <taxon>Rhabditoidea</taxon>
        <taxon>Rhabditidae</taxon>
        <taxon>Peloderinae</taxon>
        <taxon>Caenorhabditis</taxon>
    </lineage>
</organism>
<dbReference type="Proteomes" id="UP000230233">
    <property type="component" value="Chromosome II"/>
</dbReference>
<evidence type="ECO:0000313" key="2">
    <source>
        <dbReference type="Proteomes" id="UP000230233"/>
    </source>
</evidence>
<dbReference type="InterPro" id="IPR021942">
    <property type="entry name" value="DUF3557"/>
</dbReference>
<dbReference type="PANTHER" id="PTHR31379:SF1">
    <property type="entry name" value="F-BOX C PROTEIN-RELATED"/>
    <property type="match status" value="1"/>
</dbReference>
<keyword evidence="2" id="KW-1185">Reference proteome</keyword>
<proteinExistence type="predicted"/>
<sequence>MISHSVPMGYESLKTVLLHTDPNLRFKIAQRIPKICLTEKTVPLKIKSLSLYASTTVVNDQSYELGVYRHYHTEDIPYGIKHANNSGGITCDLDQYGFVIPNSFDPILNGDVSFRTENVANRRNDTEETERGYRFELRSLENALAKINQLELEGKTVEEFLAGPMTDHDQRIRFNVGLPKEDIQAGIDDYRNDLLPFHYRRNNLSPPYTCYIQLTITQEEDKITIQRYKYNHKLYEAVKKLNETLFANRPVIIVNKLRFGCSDVLRTPIGFKILANVVKGYDFQIASISSIVDSSRTLSELSIDVTGELVSNFQHSFVKNAKLLTIFTHKKIIDQLLRAFETLENQQIHIEFMDEQNPSANDYFQLLQGWMSTTRSIWSAITFELKTDQIGEEILEFVRTRNERTESTERFIIAQRIPKIQLTEKAVPLRIGSLSLEKCTTTVNSQSYKLGVYRHYHTEDIPRSVKQDNDKGGVSCDLDQYGFEIPNSSTPILNGDVSFRTENAANRRNDAEETERYYRFSLKRYKNYLAKTNYEESRGKTGFNKVVLQMKMDACRSKLLPFHYRRNNLSPPYTCYIQLTITQGNVTTIQRYEYNQKLYEAAKKLNERLFANRPVIIVHKFEHSCFDVLRMPVGFKMFAKLVCTYDNIIIPISSIVDSSRTLRELSVSVTSELVSNFQHSFVKNAEKLSIHTRTARIDQLARAFGTMENQHIHIQFGQFDNLSPNEYYQLLQGWLSIERSVRSMITIGLRTDQIGEDILENHTKIQNQHNMVSHAVPMGYESLRTVLLHTDPNLRFKIAQRIPKIRLTEKAVPLRIKFLELREFSTTVNGKSYKLGVYRHYPTEDIPRSIKIENSKGGVSRDLDQYGFEIPNSSTSILNGDVSFRTENEDDHRDDTEETERGYRLQLKHHENLLAKINREESRGKTEFSKKGVQMMINEYRSKLLPFHCRRNSLSPPYTCYIQLTITQKDAARIQSYLYNHKLYEAAKKLNENLFANRHVIIVNQFKNRCFDILRIPIGFKIFANSVYGYNSQIIPISSIVDTSRTLRELTVSVTSELVSDFQHSFVRNAENLSINIHTERIDQLVRDLGTLENQHVQIAFYRCVDPNPLDYFKLMRGWLSTERSVGSVIKFGLKTDQIGEEILEFVEIFNEETESSYRCITVPLGDATKLQVSYVLSNEEFNVPNYLLTAEIMRP</sequence>
<protein>
    <submittedName>
        <fullName evidence="1">Uncharacterized protein</fullName>
    </submittedName>
</protein>
<dbReference type="PANTHER" id="PTHR31379">
    <property type="entry name" value="F-BOX C PROTEIN-RELATED-RELATED"/>
    <property type="match status" value="1"/>
</dbReference>
<reference evidence="2" key="1">
    <citation type="submission" date="2017-10" db="EMBL/GenBank/DDBJ databases">
        <title>Rapid genome shrinkage in a self-fertile nematode reveals novel sperm competition proteins.</title>
        <authorList>
            <person name="Yin D."/>
            <person name="Schwarz E.M."/>
            <person name="Thomas C.G."/>
            <person name="Felde R.L."/>
            <person name="Korf I.F."/>
            <person name="Cutter A.D."/>
            <person name="Schartner C.M."/>
            <person name="Ralston E.J."/>
            <person name="Meyer B.J."/>
            <person name="Haag E.S."/>
        </authorList>
    </citation>
    <scope>NUCLEOTIDE SEQUENCE [LARGE SCALE GENOMIC DNA]</scope>
    <source>
        <strain evidence="2">JU1422</strain>
    </source>
</reference>
<dbReference type="AlphaFoldDB" id="A0A2G5V7L5"/>